<reference evidence="1" key="2">
    <citation type="submission" date="2020-09" db="EMBL/GenBank/DDBJ databases">
        <authorList>
            <person name="Sun Q."/>
            <person name="Zhou Y."/>
        </authorList>
    </citation>
    <scope>NUCLEOTIDE SEQUENCE</scope>
    <source>
        <strain evidence="1">CGMCC 1.15178</strain>
    </source>
</reference>
<dbReference type="Proteomes" id="UP000612456">
    <property type="component" value="Unassembled WGS sequence"/>
</dbReference>
<sequence>MCNICKILGRDDRIVPHSFQARGILKMMSNCKIYDETKQNMDDYDTLFNSLDRLSISVASSQFICP</sequence>
<keyword evidence="2" id="KW-1185">Reference proteome</keyword>
<dbReference type="EMBL" id="BMHP01000001">
    <property type="protein sequence ID" value="GGD59766.1"/>
    <property type="molecule type" value="Genomic_DNA"/>
</dbReference>
<organism evidence="1 2">
    <name type="scientific">Paenibacillus nasutitermitis</name>
    <dbReference type="NCBI Taxonomy" id="1652958"/>
    <lineage>
        <taxon>Bacteria</taxon>
        <taxon>Bacillati</taxon>
        <taxon>Bacillota</taxon>
        <taxon>Bacilli</taxon>
        <taxon>Bacillales</taxon>
        <taxon>Paenibacillaceae</taxon>
        <taxon>Paenibacillus</taxon>
    </lineage>
</organism>
<name>A0A916YSN1_9BACL</name>
<evidence type="ECO:0000313" key="2">
    <source>
        <dbReference type="Proteomes" id="UP000612456"/>
    </source>
</evidence>
<dbReference type="AlphaFoldDB" id="A0A916YSN1"/>
<comment type="caution">
    <text evidence="1">The sequence shown here is derived from an EMBL/GenBank/DDBJ whole genome shotgun (WGS) entry which is preliminary data.</text>
</comment>
<proteinExistence type="predicted"/>
<protein>
    <submittedName>
        <fullName evidence="1">Uncharacterized protein</fullName>
    </submittedName>
</protein>
<gene>
    <name evidence="1" type="ORF">GCM10010911_17020</name>
</gene>
<accession>A0A916YSN1</accession>
<reference evidence="1" key="1">
    <citation type="journal article" date="2014" name="Int. J. Syst. Evol. Microbiol.">
        <title>Complete genome sequence of Corynebacterium casei LMG S-19264T (=DSM 44701T), isolated from a smear-ripened cheese.</title>
        <authorList>
            <consortium name="US DOE Joint Genome Institute (JGI-PGF)"/>
            <person name="Walter F."/>
            <person name="Albersmeier A."/>
            <person name="Kalinowski J."/>
            <person name="Ruckert C."/>
        </authorList>
    </citation>
    <scope>NUCLEOTIDE SEQUENCE</scope>
    <source>
        <strain evidence="1">CGMCC 1.15178</strain>
    </source>
</reference>
<evidence type="ECO:0000313" key="1">
    <source>
        <dbReference type="EMBL" id="GGD59766.1"/>
    </source>
</evidence>